<dbReference type="InterPro" id="IPR050223">
    <property type="entry name" value="D-isomer_2-hydroxyacid_DH"/>
</dbReference>
<dbReference type="GO" id="GO:0016618">
    <property type="term" value="F:hydroxypyruvate reductase [NAD(P)H] activity"/>
    <property type="evidence" value="ECO:0007669"/>
    <property type="project" value="TreeGrafter"/>
</dbReference>
<name>A0A428S687_9HYPO</name>
<dbReference type="PANTHER" id="PTHR10996">
    <property type="entry name" value="2-HYDROXYACID DEHYDROGENASE-RELATED"/>
    <property type="match status" value="1"/>
</dbReference>
<comment type="caution">
    <text evidence="4">The sequence shown here is derived from an EMBL/GenBank/DDBJ whole genome shotgun (WGS) entry which is preliminary data.</text>
</comment>
<evidence type="ECO:0000259" key="3">
    <source>
        <dbReference type="Pfam" id="PF02826"/>
    </source>
</evidence>
<dbReference type="GO" id="GO:0030267">
    <property type="term" value="F:glyoxylate reductase (NADPH) activity"/>
    <property type="evidence" value="ECO:0007669"/>
    <property type="project" value="TreeGrafter"/>
</dbReference>
<evidence type="ECO:0000313" key="4">
    <source>
        <dbReference type="EMBL" id="RSL85337.1"/>
    </source>
</evidence>
<dbReference type="Gene3D" id="3.40.50.720">
    <property type="entry name" value="NAD(P)-binding Rossmann-like Domain"/>
    <property type="match status" value="2"/>
</dbReference>
<evidence type="ECO:0000313" key="5">
    <source>
        <dbReference type="Proteomes" id="UP000287144"/>
    </source>
</evidence>
<keyword evidence="2" id="KW-0520">NAD</keyword>
<dbReference type="InterPro" id="IPR036291">
    <property type="entry name" value="NAD(P)-bd_dom_sf"/>
</dbReference>
<dbReference type="Pfam" id="PF02826">
    <property type="entry name" value="2-Hacid_dh_C"/>
    <property type="match status" value="1"/>
</dbReference>
<dbReference type="GO" id="GO:0051287">
    <property type="term" value="F:NAD binding"/>
    <property type="evidence" value="ECO:0007669"/>
    <property type="project" value="InterPro"/>
</dbReference>
<protein>
    <recommendedName>
        <fullName evidence="3">D-isomer specific 2-hydroxyacid dehydrogenase NAD-binding domain-containing protein</fullName>
    </recommendedName>
</protein>
<dbReference type="SUPFAM" id="SSF51735">
    <property type="entry name" value="NAD(P)-binding Rossmann-fold domains"/>
    <property type="match status" value="1"/>
</dbReference>
<keyword evidence="1" id="KW-0560">Oxidoreductase</keyword>
<keyword evidence="5" id="KW-1185">Reference proteome</keyword>
<organism evidence="4 5">
    <name type="scientific">Fusarium oligoseptatum</name>
    <dbReference type="NCBI Taxonomy" id="2604345"/>
    <lineage>
        <taxon>Eukaryota</taxon>
        <taxon>Fungi</taxon>
        <taxon>Dikarya</taxon>
        <taxon>Ascomycota</taxon>
        <taxon>Pezizomycotina</taxon>
        <taxon>Sordariomycetes</taxon>
        <taxon>Hypocreomycetidae</taxon>
        <taxon>Hypocreales</taxon>
        <taxon>Nectriaceae</taxon>
        <taxon>Fusarium</taxon>
        <taxon>Fusarium solani species complex</taxon>
    </lineage>
</organism>
<feature type="domain" description="D-isomer specific 2-hydroxyacid dehydrogenase NAD-binding" evidence="3">
    <location>
        <begin position="1"/>
        <end position="61"/>
    </location>
</feature>
<dbReference type="PANTHER" id="PTHR10996:SF178">
    <property type="entry name" value="2-HYDROXYACID DEHYDROGENASE YGL185C-RELATED"/>
    <property type="match status" value="1"/>
</dbReference>
<dbReference type="AlphaFoldDB" id="A0A428S687"/>
<accession>A0A428S687</accession>
<evidence type="ECO:0000256" key="1">
    <source>
        <dbReference type="ARBA" id="ARBA00023002"/>
    </source>
</evidence>
<dbReference type="EMBL" id="NKCK01000324">
    <property type="protein sequence ID" value="RSL85337.1"/>
    <property type="molecule type" value="Genomic_DNA"/>
</dbReference>
<dbReference type="Proteomes" id="UP000287144">
    <property type="component" value="Unassembled WGS sequence"/>
</dbReference>
<reference evidence="4 5" key="1">
    <citation type="submission" date="2017-06" db="EMBL/GenBank/DDBJ databases">
        <title>Comparative genomic analysis of Ambrosia Fusariam Clade fungi.</title>
        <authorList>
            <person name="Stajich J.E."/>
            <person name="Carrillo J."/>
            <person name="Kijimoto T."/>
            <person name="Eskalen A."/>
            <person name="O'Donnell K."/>
            <person name="Kasson M."/>
        </authorList>
    </citation>
    <scope>NUCLEOTIDE SEQUENCE [LARGE SCALE GENOMIC DNA]</scope>
    <source>
        <strain evidence="4 5">NRRL62579</strain>
    </source>
</reference>
<dbReference type="InterPro" id="IPR006140">
    <property type="entry name" value="D-isomer_DH_NAD-bd"/>
</dbReference>
<proteinExistence type="predicted"/>
<dbReference type="STRING" id="1325735.A0A428S687"/>
<dbReference type="GO" id="GO:0005829">
    <property type="term" value="C:cytosol"/>
    <property type="evidence" value="ECO:0007669"/>
    <property type="project" value="TreeGrafter"/>
</dbReference>
<gene>
    <name evidence="4" type="ORF">CEP52_016189</name>
</gene>
<evidence type="ECO:0000256" key="2">
    <source>
        <dbReference type="ARBA" id="ARBA00023027"/>
    </source>
</evidence>
<sequence length="94" mass="10079">MKKGVRIINIARGLCIDEEALCDAIERGIVGGAGLDVHHDEPKVNPRLLGYDCVTLLPHVGGLTNDSMKNHAELALSHAVNYFSVESRGSDSVV</sequence>